<keyword evidence="10" id="KW-0807">Transducer</keyword>
<dbReference type="Pfam" id="PF00001">
    <property type="entry name" value="7tm_1"/>
    <property type="match status" value="1"/>
</dbReference>
<dbReference type="Proteomes" id="UP000749559">
    <property type="component" value="Unassembled WGS sequence"/>
</dbReference>
<keyword evidence="9" id="KW-0325">Glycoprotein</keyword>
<evidence type="ECO:0000256" key="5">
    <source>
        <dbReference type="ARBA" id="ARBA00023040"/>
    </source>
</evidence>
<evidence type="ECO:0000256" key="1">
    <source>
        <dbReference type="ARBA" id="ARBA00004651"/>
    </source>
</evidence>
<evidence type="ECO:0000313" key="12">
    <source>
        <dbReference type="Proteomes" id="UP000749559"/>
    </source>
</evidence>
<comment type="subcellular location">
    <subcellularLocation>
        <location evidence="1">Cell membrane</location>
        <topology evidence="1">Multi-pass membrane protein</topology>
    </subcellularLocation>
</comment>
<keyword evidence="5" id="KW-0297">G-protein coupled receptor</keyword>
<organism evidence="11 12">
    <name type="scientific">Owenia fusiformis</name>
    <name type="common">Polychaete worm</name>
    <dbReference type="NCBI Taxonomy" id="6347"/>
    <lineage>
        <taxon>Eukaryota</taxon>
        <taxon>Metazoa</taxon>
        <taxon>Spiralia</taxon>
        <taxon>Lophotrochozoa</taxon>
        <taxon>Annelida</taxon>
        <taxon>Polychaeta</taxon>
        <taxon>Sedentaria</taxon>
        <taxon>Canalipalpata</taxon>
        <taxon>Sabellida</taxon>
        <taxon>Oweniida</taxon>
        <taxon>Oweniidae</taxon>
        <taxon>Owenia</taxon>
    </lineage>
</organism>
<keyword evidence="12" id="KW-1185">Reference proteome</keyword>
<proteinExistence type="predicted"/>
<keyword evidence="4" id="KW-1133">Transmembrane helix</keyword>
<dbReference type="InterPro" id="IPR017452">
    <property type="entry name" value="GPCR_Rhodpsn_7TM"/>
</dbReference>
<dbReference type="Gene3D" id="1.20.1070.10">
    <property type="entry name" value="Rhodopsin 7-helix transmembrane proteins"/>
    <property type="match status" value="1"/>
</dbReference>
<evidence type="ECO:0000256" key="6">
    <source>
        <dbReference type="ARBA" id="ARBA00023136"/>
    </source>
</evidence>
<dbReference type="PRINTS" id="PR00663">
    <property type="entry name" value="GALANINR"/>
</dbReference>
<accession>A0A8J1U6T8</accession>
<evidence type="ECO:0000256" key="2">
    <source>
        <dbReference type="ARBA" id="ARBA00022475"/>
    </source>
</evidence>
<sequence>MIMENISWNETGEEFRYRPPFQRQIVPTQIVMPLIQGLIGVIGVVGNSMVVYVLCTRLKQRGNMNVLLMNLAIADFFFIIFCVPVNASYHALYEWPFGEAFCKITHYVKNITAYVSIYSLCAVSITRYLTVVKSAKSSHLRTKRSAIISAVLLWLIIATANIPVMKIYFTITMRLDRFTSKTICSYQKNSKDMEILTATFFTMSYAIPVIIICLTHILILVHITKNSSNITASSIQRRKNASRIIIGTTIAFAICWLPMNILMMMVHCFKMERKGFMIPALIAECMSYANSCTNPIVYNFVSKDFRTALGQSIGLCSHIQLPTNEPSHTGTLTTKVASSKNGESVC</sequence>
<gene>
    <name evidence="11" type="ORF">OFUS_LOCUS15963</name>
</gene>
<dbReference type="GO" id="GO:0004930">
    <property type="term" value="F:G protein-coupled receptor activity"/>
    <property type="evidence" value="ECO:0007669"/>
    <property type="project" value="UniProtKB-KW"/>
</dbReference>
<dbReference type="PANTHER" id="PTHR45695:SF23">
    <property type="entry name" value="GALANIN-LIKE G-PROTEIN COUPLED RECEPTOR NPR-9"/>
    <property type="match status" value="1"/>
</dbReference>
<comment type="caution">
    <text evidence="11">The sequence shown here is derived from an EMBL/GenBank/DDBJ whole genome shotgun (WGS) entry which is preliminary data.</text>
</comment>
<evidence type="ECO:0000256" key="9">
    <source>
        <dbReference type="ARBA" id="ARBA00023180"/>
    </source>
</evidence>
<keyword evidence="6" id="KW-0472">Membrane</keyword>
<reference evidence="11" key="1">
    <citation type="submission" date="2022-03" db="EMBL/GenBank/DDBJ databases">
        <authorList>
            <person name="Martin C."/>
        </authorList>
    </citation>
    <scope>NUCLEOTIDE SEQUENCE</scope>
</reference>
<dbReference type="GO" id="GO:0005886">
    <property type="term" value="C:plasma membrane"/>
    <property type="evidence" value="ECO:0007669"/>
    <property type="project" value="UniProtKB-SubCell"/>
</dbReference>
<dbReference type="InterPro" id="IPR000276">
    <property type="entry name" value="GPCR_Rhodpsn"/>
</dbReference>
<evidence type="ECO:0000256" key="7">
    <source>
        <dbReference type="ARBA" id="ARBA00023157"/>
    </source>
</evidence>
<dbReference type="PANTHER" id="PTHR45695">
    <property type="entry name" value="LEUCOKININ RECEPTOR-RELATED"/>
    <property type="match status" value="1"/>
</dbReference>
<dbReference type="PRINTS" id="PR00237">
    <property type="entry name" value="GPCRRHODOPSN"/>
</dbReference>
<keyword evidence="7" id="KW-1015">Disulfide bond</keyword>
<evidence type="ECO:0000256" key="4">
    <source>
        <dbReference type="ARBA" id="ARBA00022989"/>
    </source>
</evidence>
<dbReference type="InterPro" id="IPR000405">
    <property type="entry name" value="Galanin_rcpt"/>
</dbReference>
<dbReference type="PROSITE" id="PS50262">
    <property type="entry name" value="G_PROTEIN_RECEP_F1_2"/>
    <property type="match status" value="1"/>
</dbReference>
<evidence type="ECO:0000256" key="10">
    <source>
        <dbReference type="ARBA" id="ARBA00023224"/>
    </source>
</evidence>
<dbReference type="SUPFAM" id="SSF81321">
    <property type="entry name" value="Family A G protein-coupled receptor-like"/>
    <property type="match status" value="1"/>
</dbReference>
<evidence type="ECO:0000313" key="11">
    <source>
        <dbReference type="EMBL" id="CAH1790793.1"/>
    </source>
</evidence>
<keyword evidence="8" id="KW-0675">Receptor</keyword>
<name>A0A8J1U6T8_OWEFU</name>
<dbReference type="EMBL" id="CAIIXF020000008">
    <property type="protein sequence ID" value="CAH1790793.1"/>
    <property type="molecule type" value="Genomic_DNA"/>
</dbReference>
<evidence type="ECO:0000256" key="3">
    <source>
        <dbReference type="ARBA" id="ARBA00022692"/>
    </source>
</evidence>
<keyword evidence="2" id="KW-1003">Cell membrane</keyword>
<protein>
    <submittedName>
        <fullName evidence="11">Uncharacterized protein</fullName>
    </submittedName>
</protein>
<evidence type="ECO:0000256" key="8">
    <source>
        <dbReference type="ARBA" id="ARBA00023170"/>
    </source>
</evidence>
<keyword evidence="3" id="KW-0812">Transmembrane</keyword>
<dbReference type="AlphaFoldDB" id="A0A8J1U6T8"/>
<dbReference type="OrthoDB" id="2132067at2759"/>